<dbReference type="EMBL" id="JAPHNI010000460">
    <property type="protein sequence ID" value="KAJ8110845.1"/>
    <property type="molecule type" value="Genomic_DNA"/>
</dbReference>
<proteinExistence type="predicted"/>
<protein>
    <submittedName>
        <fullName evidence="1">Uncharacterized protein</fullName>
    </submittedName>
</protein>
<reference evidence="1" key="1">
    <citation type="submission" date="2022-11" db="EMBL/GenBank/DDBJ databases">
        <title>Genome Sequence of Boeremia exigua.</title>
        <authorList>
            <person name="Buettner E."/>
        </authorList>
    </citation>
    <scope>NUCLEOTIDE SEQUENCE</scope>
    <source>
        <strain evidence="1">CU02</strain>
    </source>
</reference>
<sequence>MAQGSRKASVMLMSRSATKGNVLSAVEVKDDELAQRVSRQQAAALNEHALEALDGGGQGEEVAEELGIGIGGGCGLGSRSGVAAGAVRLRVGNADGSEGNKSSEEVTHTGWSWGFGSRPGHINFQTTPGSLTGSVKNGVALAKPDSYPHRQLSSIPGPPGIRSGSLLNGHSASASLIPCMQELRAILGAQTSPSLETWQLSMVCSDFIARSRFTPSMLDRSHLSDHANHPGTSTDLVASHPHCYAMQSDTHTRSHPQARRTTAVHEASCCDCQQQVLPDAKRLDACEEAVHSASAPHTLADACERLADIARLADDLRRRLAKHDSGYEQAYFSEQHKLLQLASAYNALAADNERLSQEVECYRQHQLPRHDLLLQGQAQEMQAVQQETRKTEEAARMQQETRKTEESARMQLAKTWARSVDGQGEASGTVAGAKPASQQVSTVREAQGEGAQRRAYFAKPPSSLAANLTFSLRCSLRAAANHQSLRVASTKRASDSLRR</sequence>
<organism evidence="1 2">
    <name type="scientific">Boeremia exigua</name>
    <dbReference type="NCBI Taxonomy" id="749465"/>
    <lineage>
        <taxon>Eukaryota</taxon>
        <taxon>Fungi</taxon>
        <taxon>Dikarya</taxon>
        <taxon>Ascomycota</taxon>
        <taxon>Pezizomycotina</taxon>
        <taxon>Dothideomycetes</taxon>
        <taxon>Pleosporomycetidae</taxon>
        <taxon>Pleosporales</taxon>
        <taxon>Pleosporineae</taxon>
        <taxon>Didymellaceae</taxon>
        <taxon>Boeremia</taxon>
    </lineage>
</organism>
<keyword evidence="2" id="KW-1185">Reference proteome</keyword>
<comment type="caution">
    <text evidence="1">The sequence shown here is derived from an EMBL/GenBank/DDBJ whole genome shotgun (WGS) entry which is preliminary data.</text>
</comment>
<name>A0ACC2I6Q3_9PLEO</name>
<evidence type="ECO:0000313" key="2">
    <source>
        <dbReference type="Proteomes" id="UP001153331"/>
    </source>
</evidence>
<dbReference type="Proteomes" id="UP001153331">
    <property type="component" value="Unassembled WGS sequence"/>
</dbReference>
<accession>A0ACC2I6Q3</accession>
<evidence type="ECO:0000313" key="1">
    <source>
        <dbReference type="EMBL" id="KAJ8110845.1"/>
    </source>
</evidence>
<gene>
    <name evidence="1" type="ORF">OPT61_g6411</name>
</gene>